<dbReference type="Gene3D" id="2.40.160.200">
    <property type="entry name" value="LURP1-related"/>
    <property type="match status" value="1"/>
</dbReference>
<reference evidence="2" key="1">
    <citation type="submission" date="2019-10" db="EMBL/GenBank/DDBJ databases">
        <authorList>
            <person name="Zhang R."/>
            <person name="Pan Y."/>
            <person name="Wang J."/>
            <person name="Ma R."/>
            <person name="Yu S."/>
        </authorList>
    </citation>
    <scope>NUCLEOTIDE SEQUENCE</scope>
    <source>
        <strain evidence="2">LA-IB0</strain>
        <tissue evidence="2">Leaf</tissue>
    </source>
</reference>
<dbReference type="Pfam" id="PF04525">
    <property type="entry name" value="LOR"/>
    <property type="match status" value="1"/>
</dbReference>
<dbReference type="PANTHER" id="PTHR31087:SF85">
    <property type="entry name" value="PROTEIN LURP-ONE-RELATED 7"/>
    <property type="match status" value="1"/>
</dbReference>
<comment type="similarity">
    <text evidence="1">Belongs to the LOR family.</text>
</comment>
<dbReference type="EMBL" id="WHWC01000013">
    <property type="protein sequence ID" value="KAG8371543.1"/>
    <property type="molecule type" value="Genomic_DNA"/>
</dbReference>
<protein>
    <submittedName>
        <fullName evidence="2">Uncharacterized protein</fullName>
    </submittedName>
</protein>
<proteinExistence type="inferred from homology"/>
<dbReference type="PANTHER" id="PTHR31087">
    <property type="match status" value="1"/>
</dbReference>
<dbReference type="AlphaFoldDB" id="A0AAV6WX66"/>
<sequence length="127" mass="14812">MLNIKLMQKGSWRGYKGNNQEEKNLIFVVDRTVDEFTRTEFNILLIDENNEESKTELKMNGCPFKRACTIYNGNSIVAESSLMYKLGIGKVFVPRNRFRVTIFPGFIDRSFVASLIVLYFEGRKLWI</sequence>
<gene>
    <name evidence="2" type="ORF">BUALT_Bualt13G0098800</name>
</gene>
<name>A0AAV6WX66_9LAMI</name>
<dbReference type="SUPFAM" id="SSF54518">
    <property type="entry name" value="Tubby C-terminal domain-like"/>
    <property type="match status" value="1"/>
</dbReference>
<organism evidence="2 3">
    <name type="scientific">Buddleja alternifolia</name>
    <dbReference type="NCBI Taxonomy" id="168488"/>
    <lineage>
        <taxon>Eukaryota</taxon>
        <taxon>Viridiplantae</taxon>
        <taxon>Streptophyta</taxon>
        <taxon>Embryophyta</taxon>
        <taxon>Tracheophyta</taxon>
        <taxon>Spermatophyta</taxon>
        <taxon>Magnoliopsida</taxon>
        <taxon>eudicotyledons</taxon>
        <taxon>Gunneridae</taxon>
        <taxon>Pentapetalae</taxon>
        <taxon>asterids</taxon>
        <taxon>lamiids</taxon>
        <taxon>Lamiales</taxon>
        <taxon>Scrophulariaceae</taxon>
        <taxon>Buddlejeae</taxon>
        <taxon>Buddleja</taxon>
    </lineage>
</organism>
<dbReference type="InterPro" id="IPR007612">
    <property type="entry name" value="LOR"/>
</dbReference>
<accession>A0AAV6WX66</accession>
<evidence type="ECO:0000313" key="3">
    <source>
        <dbReference type="Proteomes" id="UP000826271"/>
    </source>
</evidence>
<dbReference type="InterPro" id="IPR025659">
    <property type="entry name" value="Tubby-like_C"/>
</dbReference>
<dbReference type="InterPro" id="IPR038595">
    <property type="entry name" value="LOR_sf"/>
</dbReference>
<comment type="caution">
    <text evidence="2">The sequence shown here is derived from an EMBL/GenBank/DDBJ whole genome shotgun (WGS) entry which is preliminary data.</text>
</comment>
<keyword evidence="3" id="KW-1185">Reference proteome</keyword>
<evidence type="ECO:0000256" key="1">
    <source>
        <dbReference type="ARBA" id="ARBA00005437"/>
    </source>
</evidence>
<dbReference type="Proteomes" id="UP000826271">
    <property type="component" value="Unassembled WGS sequence"/>
</dbReference>
<evidence type="ECO:0000313" key="2">
    <source>
        <dbReference type="EMBL" id="KAG8371543.1"/>
    </source>
</evidence>